<dbReference type="VEuPathDB" id="FungiDB:CC77DRAFT_203117"/>
<dbReference type="RefSeq" id="XP_018384049.1">
    <property type="nucleotide sequence ID" value="XM_018530615.1"/>
</dbReference>
<feature type="compositionally biased region" description="Pro residues" evidence="1">
    <location>
        <begin position="13"/>
        <end position="30"/>
    </location>
</feature>
<reference evidence="2 3" key="1">
    <citation type="submission" date="2016-05" db="EMBL/GenBank/DDBJ databases">
        <title>Comparative analysis of secretome profiles of manganese(II)-oxidizing ascomycete fungi.</title>
        <authorList>
            <consortium name="DOE Joint Genome Institute"/>
            <person name="Zeiner C.A."/>
            <person name="Purvine S.O."/>
            <person name="Zink E.M."/>
            <person name="Wu S."/>
            <person name="Pasa-Tolic L."/>
            <person name="Chaput D.L."/>
            <person name="Haridas S."/>
            <person name="Grigoriev I.V."/>
            <person name="Santelli C.M."/>
            <person name="Hansel C.M."/>
        </authorList>
    </citation>
    <scope>NUCLEOTIDE SEQUENCE [LARGE SCALE GENOMIC DNA]</scope>
    <source>
        <strain evidence="2 3">SRC1lrK2f</strain>
    </source>
</reference>
<proteinExistence type="predicted"/>
<protein>
    <submittedName>
        <fullName evidence="2">Uncharacterized protein</fullName>
    </submittedName>
</protein>
<keyword evidence="3" id="KW-1185">Reference proteome</keyword>
<dbReference type="GeneID" id="29116209"/>
<dbReference type="AlphaFoldDB" id="A0A177DH06"/>
<dbReference type="EMBL" id="KV441483">
    <property type="protein sequence ID" value="OAG18628.1"/>
    <property type="molecule type" value="Genomic_DNA"/>
</dbReference>
<name>A0A177DH06_ALTAL</name>
<organism evidence="2 3">
    <name type="scientific">Alternaria alternata</name>
    <name type="common">Alternaria rot fungus</name>
    <name type="synonym">Torula alternata</name>
    <dbReference type="NCBI Taxonomy" id="5599"/>
    <lineage>
        <taxon>Eukaryota</taxon>
        <taxon>Fungi</taxon>
        <taxon>Dikarya</taxon>
        <taxon>Ascomycota</taxon>
        <taxon>Pezizomycotina</taxon>
        <taxon>Dothideomycetes</taxon>
        <taxon>Pleosporomycetidae</taxon>
        <taxon>Pleosporales</taxon>
        <taxon>Pleosporineae</taxon>
        <taxon>Pleosporaceae</taxon>
        <taxon>Alternaria</taxon>
        <taxon>Alternaria sect. Alternaria</taxon>
        <taxon>Alternaria alternata complex</taxon>
    </lineage>
</organism>
<feature type="region of interest" description="Disordered" evidence="1">
    <location>
        <begin position="1"/>
        <end position="50"/>
    </location>
</feature>
<dbReference type="KEGG" id="aalt:CC77DRAFT_203117"/>
<sequence length="119" mass="13250">MSSPQYPDNAAPPSNPPPIPTPMRIPPKRPSNPNRVAPSPTKSCSTKKSCKAERIATSQENRSFPVPFFVHSLSVVFSITIWNRRSCHVDLQVVSIGFVDICWVYSCNDYCCIDLILEA</sequence>
<gene>
    <name evidence="2" type="ORF">CC77DRAFT_203117</name>
</gene>
<evidence type="ECO:0000313" key="2">
    <source>
        <dbReference type="EMBL" id="OAG18628.1"/>
    </source>
</evidence>
<feature type="compositionally biased region" description="Low complexity" evidence="1">
    <location>
        <begin position="38"/>
        <end position="47"/>
    </location>
</feature>
<accession>A0A177DH06</accession>
<dbReference type="Proteomes" id="UP000077248">
    <property type="component" value="Unassembled WGS sequence"/>
</dbReference>
<evidence type="ECO:0000256" key="1">
    <source>
        <dbReference type="SAM" id="MobiDB-lite"/>
    </source>
</evidence>
<evidence type="ECO:0000313" key="3">
    <source>
        <dbReference type="Proteomes" id="UP000077248"/>
    </source>
</evidence>